<dbReference type="PROSITE" id="PS50880">
    <property type="entry name" value="TOPRIM"/>
    <property type="match status" value="1"/>
</dbReference>
<dbReference type="Pfam" id="PF13155">
    <property type="entry name" value="Toprim_2"/>
    <property type="match status" value="1"/>
</dbReference>
<feature type="domain" description="Toprim" evidence="2">
    <location>
        <begin position="156"/>
        <end position="237"/>
    </location>
</feature>
<name>A0A9N9HFR6_9GLOM</name>
<evidence type="ECO:0000259" key="2">
    <source>
        <dbReference type="PROSITE" id="PS50880"/>
    </source>
</evidence>
<evidence type="ECO:0000256" key="1">
    <source>
        <dbReference type="SAM" id="Phobius"/>
    </source>
</evidence>
<dbReference type="EMBL" id="CAJVPL010007922">
    <property type="protein sequence ID" value="CAG8672030.1"/>
    <property type="molecule type" value="Genomic_DNA"/>
</dbReference>
<dbReference type="Gene3D" id="3.90.980.10">
    <property type="entry name" value="DNA primase, catalytic core, N-terminal domain"/>
    <property type="match status" value="1"/>
</dbReference>
<evidence type="ECO:0000313" key="4">
    <source>
        <dbReference type="Proteomes" id="UP000789831"/>
    </source>
</evidence>
<dbReference type="AlphaFoldDB" id="A0A9N9HFR6"/>
<dbReference type="CDD" id="cd03364">
    <property type="entry name" value="TOPRIM_DnaG_primases"/>
    <property type="match status" value="1"/>
</dbReference>
<dbReference type="Gene3D" id="3.40.1360.10">
    <property type="match status" value="1"/>
</dbReference>
<organism evidence="3 4">
    <name type="scientific">Ambispora gerdemannii</name>
    <dbReference type="NCBI Taxonomy" id="144530"/>
    <lineage>
        <taxon>Eukaryota</taxon>
        <taxon>Fungi</taxon>
        <taxon>Fungi incertae sedis</taxon>
        <taxon>Mucoromycota</taxon>
        <taxon>Glomeromycotina</taxon>
        <taxon>Glomeromycetes</taxon>
        <taxon>Archaeosporales</taxon>
        <taxon>Ambisporaceae</taxon>
        <taxon>Ambispora</taxon>
    </lineage>
</organism>
<dbReference type="InterPro" id="IPR050219">
    <property type="entry name" value="DnaG_primase"/>
</dbReference>
<protein>
    <submittedName>
        <fullName evidence="3">10250_t:CDS:1</fullName>
    </submittedName>
</protein>
<dbReference type="Proteomes" id="UP000789831">
    <property type="component" value="Unassembled WGS sequence"/>
</dbReference>
<dbReference type="PANTHER" id="PTHR30313">
    <property type="entry name" value="DNA PRIMASE"/>
    <property type="match status" value="1"/>
</dbReference>
<proteinExistence type="predicted"/>
<dbReference type="Pfam" id="PF08275">
    <property type="entry name" value="DNAG_N"/>
    <property type="match status" value="1"/>
</dbReference>
<accession>A0A9N9HFR6</accession>
<dbReference type="OrthoDB" id="2423275at2759"/>
<keyword evidence="1" id="KW-0812">Transmembrane</keyword>
<dbReference type="SMART" id="SM00493">
    <property type="entry name" value="TOPRIM"/>
    <property type="match status" value="1"/>
</dbReference>
<keyword evidence="1" id="KW-0472">Membrane</keyword>
<feature type="non-terminal residue" evidence="3">
    <location>
        <position position="251"/>
    </location>
</feature>
<sequence>MIKVLVVVLSLIAKYLPVSLVVLEPVIFLIFEPSIGKSARKKPARKLVNWEVLNYLYTKRQIDRELITRFSLGCSISGQQIGITDNNRIYDFFSEKQLIIPLANKEGEIVAFAGRKIDGGASGAAQTKYKYLPSSQYYRKSSLLYNYSVVKKSRATECYLVEGFFDVISLTKIGVENCLALLGTNLSEEQTKLLQELKKRIILFLDSDKAGQEATINISLRLLSHEIDCEVVKGDYQGDPDEICQQNEPKT</sequence>
<reference evidence="3" key="1">
    <citation type="submission" date="2021-06" db="EMBL/GenBank/DDBJ databases">
        <authorList>
            <person name="Kallberg Y."/>
            <person name="Tangrot J."/>
            <person name="Rosling A."/>
        </authorList>
    </citation>
    <scope>NUCLEOTIDE SEQUENCE</scope>
    <source>
        <strain evidence="3">MT106</strain>
    </source>
</reference>
<dbReference type="GO" id="GO:0005737">
    <property type="term" value="C:cytoplasm"/>
    <property type="evidence" value="ECO:0007669"/>
    <property type="project" value="TreeGrafter"/>
</dbReference>
<dbReference type="InterPro" id="IPR034151">
    <property type="entry name" value="TOPRIM_DnaG_bac"/>
</dbReference>
<feature type="transmembrane region" description="Helical" evidence="1">
    <location>
        <begin position="6"/>
        <end position="31"/>
    </location>
</feature>
<dbReference type="InterPro" id="IPR013264">
    <property type="entry name" value="DNAG_N"/>
</dbReference>
<dbReference type="InterPro" id="IPR037068">
    <property type="entry name" value="DNA_primase_core_N_sf"/>
</dbReference>
<gene>
    <name evidence="3" type="ORF">AGERDE_LOCUS12302</name>
</gene>
<dbReference type="InterPro" id="IPR006171">
    <property type="entry name" value="TOPRIM_dom"/>
</dbReference>
<dbReference type="SUPFAM" id="SSF56731">
    <property type="entry name" value="DNA primase core"/>
    <property type="match status" value="1"/>
</dbReference>
<keyword evidence="1" id="KW-1133">Transmembrane helix</keyword>
<evidence type="ECO:0000313" key="3">
    <source>
        <dbReference type="EMBL" id="CAG8672030.1"/>
    </source>
</evidence>
<comment type="caution">
    <text evidence="3">The sequence shown here is derived from an EMBL/GenBank/DDBJ whole genome shotgun (WGS) entry which is preliminary data.</text>
</comment>
<dbReference type="GO" id="GO:0006269">
    <property type="term" value="P:DNA replication, synthesis of primer"/>
    <property type="evidence" value="ECO:0007669"/>
    <property type="project" value="TreeGrafter"/>
</dbReference>
<dbReference type="PANTHER" id="PTHR30313:SF2">
    <property type="entry name" value="DNA PRIMASE"/>
    <property type="match status" value="1"/>
</dbReference>
<keyword evidence="4" id="KW-1185">Reference proteome</keyword>